<dbReference type="RefSeq" id="WP_343877857.1">
    <property type="nucleotide sequence ID" value="NZ_BAAAIJ010000007.1"/>
</dbReference>
<accession>A0ABW4Q2N3</accession>
<name>A0ABW4Q2N3_9MICC</name>
<feature type="transmembrane region" description="Helical" evidence="1">
    <location>
        <begin position="108"/>
        <end position="128"/>
    </location>
</feature>
<proteinExistence type="predicted"/>
<keyword evidence="1" id="KW-1133">Transmembrane helix</keyword>
<dbReference type="Proteomes" id="UP001597307">
    <property type="component" value="Unassembled WGS sequence"/>
</dbReference>
<evidence type="ECO:0000256" key="1">
    <source>
        <dbReference type="SAM" id="Phobius"/>
    </source>
</evidence>
<dbReference type="EMBL" id="JBHUGA010000006">
    <property type="protein sequence ID" value="MFD1845602.1"/>
    <property type="molecule type" value="Genomic_DNA"/>
</dbReference>
<comment type="caution">
    <text evidence="2">The sequence shown here is derived from an EMBL/GenBank/DDBJ whole genome shotgun (WGS) entry which is preliminary data.</text>
</comment>
<organism evidence="2 3">
    <name type="scientific">Arthrobacter flavus</name>
    <dbReference type="NCBI Taxonomy" id="95172"/>
    <lineage>
        <taxon>Bacteria</taxon>
        <taxon>Bacillati</taxon>
        <taxon>Actinomycetota</taxon>
        <taxon>Actinomycetes</taxon>
        <taxon>Micrococcales</taxon>
        <taxon>Micrococcaceae</taxon>
        <taxon>Arthrobacter</taxon>
    </lineage>
</organism>
<evidence type="ECO:0000313" key="3">
    <source>
        <dbReference type="Proteomes" id="UP001597307"/>
    </source>
</evidence>
<sequence>MGAAPHDATVQPPRTPLDQAAAVWRPLLFRAIVSAAFGALTIFWVQPSVQVASIAGGLYLLALAVSAAWLERAAGVKTGSDRWVVGIGPGFLVMGGVLNLWIHSDAMFALVVALVLVISGAIDLYVGIRQRRSNVVAKDLIVVGAVGMASGLLLPIFQDAGAHALLGVTGGGAIIIAVVLAIASFGYRHDVRHAAKASPTTA</sequence>
<evidence type="ECO:0008006" key="4">
    <source>
        <dbReference type="Google" id="ProtNLM"/>
    </source>
</evidence>
<evidence type="ECO:0000313" key="2">
    <source>
        <dbReference type="EMBL" id="MFD1845602.1"/>
    </source>
</evidence>
<gene>
    <name evidence="2" type="ORF">ACFSFX_03205</name>
</gene>
<protein>
    <recommendedName>
        <fullName evidence="4">DUF308 domain-containing protein</fullName>
    </recommendedName>
</protein>
<keyword evidence="1" id="KW-0812">Transmembrane</keyword>
<feature type="transmembrane region" description="Helical" evidence="1">
    <location>
        <begin position="140"/>
        <end position="158"/>
    </location>
</feature>
<reference evidence="3" key="1">
    <citation type="journal article" date="2019" name="Int. J. Syst. Evol. Microbiol.">
        <title>The Global Catalogue of Microorganisms (GCM) 10K type strain sequencing project: providing services to taxonomists for standard genome sequencing and annotation.</title>
        <authorList>
            <consortium name="The Broad Institute Genomics Platform"/>
            <consortium name="The Broad Institute Genome Sequencing Center for Infectious Disease"/>
            <person name="Wu L."/>
            <person name="Ma J."/>
        </authorList>
    </citation>
    <scope>NUCLEOTIDE SEQUENCE [LARGE SCALE GENOMIC DNA]</scope>
    <source>
        <strain evidence="3">JCM 11496</strain>
    </source>
</reference>
<feature type="transmembrane region" description="Helical" evidence="1">
    <location>
        <begin position="51"/>
        <end position="70"/>
    </location>
</feature>
<keyword evidence="3" id="KW-1185">Reference proteome</keyword>
<feature type="transmembrane region" description="Helical" evidence="1">
    <location>
        <begin position="164"/>
        <end position="187"/>
    </location>
</feature>
<feature type="transmembrane region" description="Helical" evidence="1">
    <location>
        <begin position="27"/>
        <end position="45"/>
    </location>
</feature>
<feature type="transmembrane region" description="Helical" evidence="1">
    <location>
        <begin position="82"/>
        <end position="102"/>
    </location>
</feature>
<keyword evidence="1" id="KW-0472">Membrane</keyword>